<dbReference type="InterPro" id="IPR047045">
    <property type="entry name" value="CobQ_N"/>
</dbReference>
<proteinExistence type="inferred from homology"/>
<dbReference type="Gene3D" id="3.40.50.880">
    <property type="match status" value="1"/>
</dbReference>
<dbReference type="PANTHER" id="PTHR21343">
    <property type="entry name" value="DETHIOBIOTIN SYNTHETASE"/>
    <property type="match status" value="1"/>
</dbReference>
<evidence type="ECO:0000259" key="5">
    <source>
        <dbReference type="Pfam" id="PF01656"/>
    </source>
</evidence>
<dbReference type="GO" id="GO:0009236">
    <property type="term" value="P:cobalamin biosynthetic process"/>
    <property type="evidence" value="ECO:0007669"/>
    <property type="project" value="UniProtKB-UniRule"/>
</dbReference>
<gene>
    <name evidence="4" type="primary">cobQ</name>
    <name evidence="7" type="ORF">H8744_14165</name>
</gene>
<dbReference type="Pfam" id="PF01656">
    <property type="entry name" value="CbiA"/>
    <property type="match status" value="1"/>
</dbReference>
<comment type="pathway">
    <text evidence="1 4">Cofactor biosynthesis; adenosylcobalamin biosynthesis.</text>
</comment>
<dbReference type="SUPFAM" id="SSF52540">
    <property type="entry name" value="P-loop containing nucleoside triphosphate hydrolases"/>
    <property type="match status" value="1"/>
</dbReference>
<evidence type="ECO:0000259" key="6">
    <source>
        <dbReference type="Pfam" id="PF07685"/>
    </source>
</evidence>
<dbReference type="NCBIfam" id="TIGR00313">
    <property type="entry name" value="cobQ"/>
    <property type="match status" value="1"/>
</dbReference>
<dbReference type="InterPro" id="IPR027417">
    <property type="entry name" value="P-loop_NTPase"/>
</dbReference>
<dbReference type="RefSeq" id="WP_262435455.1">
    <property type="nucleotide sequence ID" value="NZ_JACRTF010000001.1"/>
</dbReference>
<evidence type="ECO:0000256" key="4">
    <source>
        <dbReference type="HAMAP-Rule" id="MF_00028"/>
    </source>
</evidence>
<feature type="domain" description="CobQ/CobB/MinD/ParA nucleotide binding" evidence="5">
    <location>
        <begin position="7"/>
        <end position="235"/>
    </location>
</feature>
<evidence type="ECO:0000256" key="2">
    <source>
        <dbReference type="ARBA" id="ARBA00022573"/>
    </source>
</evidence>
<dbReference type="InterPro" id="IPR011698">
    <property type="entry name" value="GATase_3"/>
</dbReference>
<dbReference type="AlphaFoldDB" id="A0A926F2B0"/>
<dbReference type="CDD" id="cd01750">
    <property type="entry name" value="GATase1_CobQ"/>
    <property type="match status" value="1"/>
</dbReference>
<name>A0A926F2B0_9BACT</name>
<dbReference type="CDD" id="cd05389">
    <property type="entry name" value="CobQ_N"/>
    <property type="match status" value="1"/>
</dbReference>
<keyword evidence="8" id="KW-1185">Reference proteome</keyword>
<dbReference type="Pfam" id="PF07685">
    <property type="entry name" value="GATase_3"/>
    <property type="match status" value="1"/>
</dbReference>
<feature type="domain" description="CobB/CobQ-like glutamine amidotransferase" evidence="6">
    <location>
        <begin position="257"/>
        <end position="447"/>
    </location>
</feature>
<comment type="caution">
    <text evidence="7">The sequence shown here is derived from an EMBL/GenBank/DDBJ whole genome shotgun (WGS) entry which is preliminary data.</text>
</comment>
<dbReference type="Proteomes" id="UP000651085">
    <property type="component" value="Unassembled WGS sequence"/>
</dbReference>
<comment type="similarity">
    <text evidence="4">Belongs to the CobB/CobQ family. CobQ subfamily.</text>
</comment>
<dbReference type="InterPro" id="IPR029062">
    <property type="entry name" value="Class_I_gatase-like"/>
</dbReference>
<feature type="active site" description="Nucleophile" evidence="4">
    <location>
        <position position="336"/>
    </location>
</feature>
<evidence type="ECO:0000256" key="1">
    <source>
        <dbReference type="ARBA" id="ARBA00004953"/>
    </source>
</evidence>
<dbReference type="EMBL" id="JACRTF010000001">
    <property type="protein sequence ID" value="MBC8594363.1"/>
    <property type="molecule type" value="Genomic_DNA"/>
</dbReference>
<protein>
    <recommendedName>
        <fullName evidence="4">Cobyric acid synthase</fullName>
    </recommendedName>
</protein>
<dbReference type="PROSITE" id="PS51274">
    <property type="entry name" value="GATASE_COBBQ"/>
    <property type="match status" value="1"/>
</dbReference>
<keyword evidence="2 4" id="KW-0169">Cobalamin biosynthesis</keyword>
<comment type="function">
    <text evidence="4">Catalyzes amidations at positions B, D, E, and G on adenosylcobyrinic A,C-diamide. NH(2) groups are provided by glutamine, and one molecule of ATP is hydrogenolyzed for each amidation.</text>
</comment>
<dbReference type="HAMAP" id="MF_00028">
    <property type="entry name" value="CobQ"/>
    <property type="match status" value="1"/>
</dbReference>
<dbReference type="PANTHER" id="PTHR21343:SF1">
    <property type="entry name" value="COBYRIC ACID SYNTHASE"/>
    <property type="match status" value="1"/>
</dbReference>
<dbReference type="InterPro" id="IPR033949">
    <property type="entry name" value="CobQ_GATase1"/>
</dbReference>
<dbReference type="GO" id="GO:0003824">
    <property type="term" value="F:catalytic activity"/>
    <property type="evidence" value="ECO:0007669"/>
    <property type="project" value="InterPro"/>
</dbReference>
<dbReference type="InterPro" id="IPR004459">
    <property type="entry name" value="CobQ_synth"/>
</dbReference>
<reference evidence="7" key="1">
    <citation type="submission" date="2020-08" db="EMBL/GenBank/DDBJ databases">
        <title>Genome public.</title>
        <authorList>
            <person name="Liu C."/>
            <person name="Sun Q."/>
        </authorList>
    </citation>
    <scope>NUCLEOTIDE SEQUENCE</scope>
    <source>
        <strain evidence="7">N12</strain>
    </source>
</reference>
<evidence type="ECO:0000256" key="3">
    <source>
        <dbReference type="ARBA" id="ARBA00022962"/>
    </source>
</evidence>
<organism evidence="7 8">
    <name type="scientific">Jilunia laotingensis</name>
    <dbReference type="NCBI Taxonomy" id="2763675"/>
    <lineage>
        <taxon>Bacteria</taxon>
        <taxon>Pseudomonadati</taxon>
        <taxon>Bacteroidota</taxon>
        <taxon>Bacteroidia</taxon>
        <taxon>Bacteroidales</taxon>
        <taxon>Bacteroidaceae</taxon>
        <taxon>Jilunia</taxon>
    </lineage>
</organism>
<dbReference type="SUPFAM" id="SSF52317">
    <property type="entry name" value="Class I glutamine amidotransferase-like"/>
    <property type="match status" value="1"/>
</dbReference>
<dbReference type="NCBIfam" id="NF001989">
    <property type="entry name" value="PRK00784.1"/>
    <property type="match status" value="1"/>
</dbReference>
<feature type="active site" evidence="4">
    <location>
        <position position="441"/>
    </location>
</feature>
<dbReference type="GO" id="GO:0015420">
    <property type="term" value="F:ABC-type vitamin B12 transporter activity"/>
    <property type="evidence" value="ECO:0007669"/>
    <property type="project" value="UniProtKB-UniRule"/>
</dbReference>
<dbReference type="InterPro" id="IPR002586">
    <property type="entry name" value="CobQ/CobB/MinD/ParA_Nub-bd_dom"/>
</dbReference>
<dbReference type="Gene3D" id="3.40.50.300">
    <property type="entry name" value="P-loop containing nucleotide triphosphate hydrolases"/>
    <property type="match status" value="1"/>
</dbReference>
<accession>A0A926F2B0</accession>
<keyword evidence="3 4" id="KW-0315">Glutamine amidotransferase</keyword>
<sequence length="501" mass="55662">MKRLHPIMFAGTGSDVGKSIIAAAFCRIFLQDGYQPAPFKAQNMALNSYATPEGLEIGRAQAVQAEAANVPCHTDMNPLLLKPSSDHTSQVVLNGRPIGNRNAYEYFQREGREELRGQVNAAFDRLAARYNPVVMEGAGSISEINLRESDLVNLPMAIHAGADVILVADIDRGGVFASVYGSVMLLTPEERKHIKGILINKFRGDIRLFESGVKMLEELCNVPVVGVVPYYKDIYIEEEDSVMLQTKSVQAMHGKVNVAVVLLRHLSNFTDFNVLELDPRVHLFYTNNVDELMKADIILLPGSKSTLDDLYELRRNGVAQAVIRAHREGATVMGICGGYQMMGLEVCDPGHVEGEIDRLPGLGLLPVTTKMQGDKITRQVRFRLHENCRVDATGDSPLLEGYEIHMGATVPLETPSPLNRFDDGREDGYFVDQTCMGTYVHGILDNPGFVDFLLRPFADRLADAAPFDYRAFKEEQYNKLAAHVRSHVDMPLIYKILTDHD</sequence>
<evidence type="ECO:0000313" key="8">
    <source>
        <dbReference type="Proteomes" id="UP000651085"/>
    </source>
</evidence>
<evidence type="ECO:0000313" key="7">
    <source>
        <dbReference type="EMBL" id="MBC8594363.1"/>
    </source>
</evidence>